<evidence type="ECO:0000313" key="1">
    <source>
        <dbReference type="EMBL" id="GGL00194.1"/>
    </source>
</evidence>
<dbReference type="AlphaFoldDB" id="A0AA37BP95"/>
<accession>A0AA37BP95</accession>
<dbReference type="RefSeq" id="WP_191898606.1">
    <property type="nucleotide sequence ID" value="NZ_BMQD01000052.1"/>
</dbReference>
<sequence>MHIVVNAETGSRDHLRELYAWLQEETDLRGRVVMEERPPDPGMMGPSPEALQVLLDAGGTLCSTAATVIAWLRTRTGEVSVRLADGDREIEVGASGLRNLEHTQVDEITEQVVQTFQKAGSRG</sequence>
<reference evidence="1" key="1">
    <citation type="journal article" date="2014" name="Int. J. Syst. Evol. Microbiol.">
        <title>Complete genome sequence of Corynebacterium casei LMG S-19264T (=DSM 44701T), isolated from a smear-ripened cheese.</title>
        <authorList>
            <consortium name="US DOE Joint Genome Institute (JGI-PGF)"/>
            <person name="Walter F."/>
            <person name="Albersmeier A."/>
            <person name="Kalinowski J."/>
            <person name="Ruckert C."/>
        </authorList>
    </citation>
    <scope>NUCLEOTIDE SEQUENCE</scope>
    <source>
        <strain evidence="1">JCM 3093</strain>
    </source>
</reference>
<dbReference type="EMBL" id="BMQD01000052">
    <property type="protein sequence ID" value="GGL00194.1"/>
    <property type="molecule type" value="Genomic_DNA"/>
</dbReference>
<dbReference type="Proteomes" id="UP000627984">
    <property type="component" value="Unassembled WGS sequence"/>
</dbReference>
<gene>
    <name evidence="1" type="ORF">GCM10010126_69580</name>
</gene>
<protein>
    <submittedName>
        <fullName evidence="1">Uncharacterized protein</fullName>
    </submittedName>
</protein>
<reference evidence="1" key="2">
    <citation type="submission" date="2022-09" db="EMBL/GenBank/DDBJ databases">
        <authorList>
            <person name="Sun Q."/>
            <person name="Ohkuma M."/>
        </authorList>
    </citation>
    <scope>NUCLEOTIDE SEQUENCE</scope>
    <source>
        <strain evidence="1">JCM 3093</strain>
    </source>
</reference>
<dbReference type="Pfam" id="PF19953">
    <property type="entry name" value="EACC1"/>
    <property type="match status" value="1"/>
</dbReference>
<comment type="caution">
    <text evidence="1">The sequence shown here is derived from an EMBL/GenBank/DDBJ whole genome shotgun (WGS) entry which is preliminary data.</text>
</comment>
<evidence type="ECO:0000313" key="2">
    <source>
        <dbReference type="Proteomes" id="UP000627984"/>
    </source>
</evidence>
<organism evidence="1 2">
    <name type="scientific">Planomonospora parontospora</name>
    <dbReference type="NCBI Taxonomy" id="58119"/>
    <lineage>
        <taxon>Bacteria</taxon>
        <taxon>Bacillati</taxon>
        <taxon>Actinomycetota</taxon>
        <taxon>Actinomycetes</taxon>
        <taxon>Streptosporangiales</taxon>
        <taxon>Streptosporangiaceae</taxon>
        <taxon>Planomonospora</taxon>
    </lineage>
</organism>
<dbReference type="InterPro" id="IPR045428">
    <property type="entry name" value="EACC1"/>
</dbReference>
<proteinExistence type="predicted"/>
<name>A0AA37BP95_9ACTN</name>